<dbReference type="RefSeq" id="WP_058480948.1">
    <property type="nucleotide sequence ID" value="NZ_CAAAIQ010000001.1"/>
</dbReference>
<accession>A0A0W1A5F4</accession>
<comment type="caution">
    <text evidence="2">The sequence shown here is derived from an EMBL/GenBank/DDBJ whole genome shotgun (WGS) entry which is preliminary data.</text>
</comment>
<keyword evidence="1" id="KW-0732">Signal</keyword>
<name>A0A0W1A5F4_9GAMM</name>
<organism evidence="2 3">
    <name type="scientific">Legionella waltersii</name>
    <dbReference type="NCBI Taxonomy" id="66969"/>
    <lineage>
        <taxon>Bacteria</taxon>
        <taxon>Pseudomonadati</taxon>
        <taxon>Pseudomonadota</taxon>
        <taxon>Gammaproteobacteria</taxon>
        <taxon>Legionellales</taxon>
        <taxon>Legionellaceae</taxon>
        <taxon>Legionella</taxon>
    </lineage>
</organism>
<reference evidence="2 3" key="1">
    <citation type="submission" date="2015-11" db="EMBL/GenBank/DDBJ databases">
        <title>Genomic analysis of 38 Legionella species identifies large and diverse effector repertoires.</title>
        <authorList>
            <person name="Burstein D."/>
            <person name="Amaro F."/>
            <person name="Zusman T."/>
            <person name="Lifshitz Z."/>
            <person name="Cohen O."/>
            <person name="Gilbert J.A."/>
            <person name="Pupko T."/>
            <person name="Shuman H.A."/>
            <person name="Segal G."/>
        </authorList>
    </citation>
    <scope>NUCLEOTIDE SEQUENCE [LARGE SCALE GENOMIC DNA]</scope>
    <source>
        <strain evidence="2 3">ATCC 51914</strain>
    </source>
</reference>
<dbReference type="PATRIC" id="fig|66969.6.peg.2528"/>
<sequence length="118" mass="12676">MFKWSGLLTFVFISAFCSSAFAQKTIKLNPNENKTLTNSAFWTLNATCNIQSNKPIRSKIKIMVLKHTGSINGKNLSSGQSTSLKVTNNSSISVSAESGTQINLINVGDQAVEAVCST</sequence>
<dbReference type="AlphaFoldDB" id="A0A0W1A5F4"/>
<dbReference type="EMBL" id="LNZB01000051">
    <property type="protein sequence ID" value="KTD76604.1"/>
    <property type="molecule type" value="Genomic_DNA"/>
</dbReference>
<evidence type="ECO:0000313" key="2">
    <source>
        <dbReference type="EMBL" id="KTD76604.1"/>
    </source>
</evidence>
<evidence type="ECO:0000256" key="1">
    <source>
        <dbReference type="SAM" id="SignalP"/>
    </source>
</evidence>
<keyword evidence="3" id="KW-1185">Reference proteome</keyword>
<evidence type="ECO:0000313" key="3">
    <source>
        <dbReference type="Proteomes" id="UP000054729"/>
    </source>
</evidence>
<dbReference type="Proteomes" id="UP000054729">
    <property type="component" value="Unassembled WGS sequence"/>
</dbReference>
<dbReference type="OrthoDB" id="5638996at2"/>
<evidence type="ECO:0008006" key="4">
    <source>
        <dbReference type="Google" id="ProtNLM"/>
    </source>
</evidence>
<gene>
    <name evidence="2" type="ORF">Lwal_2326</name>
</gene>
<feature type="signal peptide" evidence="1">
    <location>
        <begin position="1"/>
        <end position="22"/>
    </location>
</feature>
<protein>
    <recommendedName>
        <fullName evidence="4">Transmembrane protein</fullName>
    </recommendedName>
</protein>
<feature type="chain" id="PRO_5006919409" description="Transmembrane protein" evidence="1">
    <location>
        <begin position="23"/>
        <end position="118"/>
    </location>
</feature>
<proteinExistence type="predicted"/>